<protein>
    <recommendedName>
        <fullName evidence="15">Cytochrome P450</fullName>
    </recommendedName>
</protein>
<keyword evidence="14" id="KW-1185">Reference proteome</keyword>
<keyword evidence="11 12" id="KW-0472">Membrane</keyword>
<evidence type="ECO:0000256" key="4">
    <source>
        <dbReference type="ARBA" id="ARBA00022617"/>
    </source>
</evidence>
<comment type="similarity">
    <text evidence="3">Belongs to the cytochrome P450 family.</text>
</comment>
<feature type="transmembrane region" description="Helical" evidence="12">
    <location>
        <begin position="40"/>
        <end position="69"/>
    </location>
</feature>
<evidence type="ECO:0000313" key="13">
    <source>
        <dbReference type="EMBL" id="KAK7446325.1"/>
    </source>
</evidence>
<dbReference type="PANTHER" id="PTHR46300">
    <property type="entry name" value="P450, PUTATIVE (EUROFUNG)-RELATED-RELATED"/>
    <property type="match status" value="1"/>
</dbReference>
<keyword evidence="5 12" id="KW-0812">Transmembrane</keyword>
<evidence type="ECO:0000256" key="9">
    <source>
        <dbReference type="ARBA" id="ARBA00023004"/>
    </source>
</evidence>
<name>A0ABR1J4V3_9AGAR</name>
<comment type="caution">
    <text evidence="13">The sequence shown here is derived from an EMBL/GenBank/DDBJ whole genome shotgun (WGS) entry which is preliminary data.</text>
</comment>
<proteinExistence type="inferred from homology"/>
<evidence type="ECO:0000256" key="12">
    <source>
        <dbReference type="SAM" id="Phobius"/>
    </source>
</evidence>
<comment type="subcellular location">
    <subcellularLocation>
        <location evidence="2">Membrane</location>
        <topology evidence="2">Single-pass membrane protein</topology>
    </subcellularLocation>
</comment>
<evidence type="ECO:0000256" key="3">
    <source>
        <dbReference type="ARBA" id="ARBA00010617"/>
    </source>
</evidence>
<evidence type="ECO:0000256" key="7">
    <source>
        <dbReference type="ARBA" id="ARBA00022989"/>
    </source>
</evidence>
<sequence length="152" mass="17075">MLEELLEDVDERMRSGDSIPCFSSVLLENKEKYNLTNKEIAWAAGTLIAGGMATTSAAMHYFVLAMCLYPHAMRKAQAEIDRVVGRYRLPKLADSNSLPYIRAMVKELLRWRPIGPAGVARSATVDDWYNGYFIPKGSIVVYNVWSVADPQE</sequence>
<keyword evidence="7 12" id="KW-1133">Transmembrane helix</keyword>
<dbReference type="InterPro" id="IPR001128">
    <property type="entry name" value="Cyt_P450"/>
</dbReference>
<dbReference type="Pfam" id="PF00067">
    <property type="entry name" value="p450"/>
    <property type="match status" value="1"/>
</dbReference>
<dbReference type="EMBL" id="JBANRG010000044">
    <property type="protein sequence ID" value="KAK7446325.1"/>
    <property type="molecule type" value="Genomic_DNA"/>
</dbReference>
<evidence type="ECO:0000256" key="8">
    <source>
        <dbReference type="ARBA" id="ARBA00023002"/>
    </source>
</evidence>
<gene>
    <name evidence="13" type="ORF">VKT23_014531</name>
</gene>
<dbReference type="InterPro" id="IPR050364">
    <property type="entry name" value="Cytochrome_P450_fung"/>
</dbReference>
<evidence type="ECO:0000256" key="11">
    <source>
        <dbReference type="ARBA" id="ARBA00023136"/>
    </source>
</evidence>
<evidence type="ECO:0000256" key="10">
    <source>
        <dbReference type="ARBA" id="ARBA00023033"/>
    </source>
</evidence>
<dbReference type="Gene3D" id="1.10.630.10">
    <property type="entry name" value="Cytochrome P450"/>
    <property type="match status" value="1"/>
</dbReference>
<dbReference type="InterPro" id="IPR036396">
    <property type="entry name" value="Cyt_P450_sf"/>
</dbReference>
<keyword evidence="6" id="KW-0479">Metal-binding</keyword>
<evidence type="ECO:0000256" key="6">
    <source>
        <dbReference type="ARBA" id="ARBA00022723"/>
    </source>
</evidence>
<evidence type="ECO:0000256" key="1">
    <source>
        <dbReference type="ARBA" id="ARBA00001971"/>
    </source>
</evidence>
<accession>A0ABR1J4V3</accession>
<dbReference type="Proteomes" id="UP001498398">
    <property type="component" value="Unassembled WGS sequence"/>
</dbReference>
<dbReference type="PANTHER" id="PTHR46300:SF2">
    <property type="entry name" value="CYTOCHROME P450 MONOOXYGENASE ALNH-RELATED"/>
    <property type="match status" value="1"/>
</dbReference>
<keyword evidence="9" id="KW-0408">Iron</keyword>
<evidence type="ECO:0008006" key="15">
    <source>
        <dbReference type="Google" id="ProtNLM"/>
    </source>
</evidence>
<reference evidence="13 14" key="1">
    <citation type="submission" date="2024-01" db="EMBL/GenBank/DDBJ databases">
        <title>A draft genome for the cacao thread blight pathogen Marasmiellus scandens.</title>
        <authorList>
            <person name="Baruah I.K."/>
            <person name="Leung J."/>
            <person name="Bukari Y."/>
            <person name="Amoako-Attah I."/>
            <person name="Meinhardt L.W."/>
            <person name="Bailey B.A."/>
            <person name="Cohen S.P."/>
        </authorList>
    </citation>
    <scope>NUCLEOTIDE SEQUENCE [LARGE SCALE GENOMIC DNA]</scope>
    <source>
        <strain evidence="13 14">GH-19</strain>
    </source>
</reference>
<evidence type="ECO:0000256" key="2">
    <source>
        <dbReference type="ARBA" id="ARBA00004167"/>
    </source>
</evidence>
<comment type="cofactor">
    <cofactor evidence="1">
        <name>heme</name>
        <dbReference type="ChEBI" id="CHEBI:30413"/>
    </cofactor>
</comment>
<keyword evidence="10" id="KW-0503">Monooxygenase</keyword>
<keyword evidence="8" id="KW-0560">Oxidoreductase</keyword>
<evidence type="ECO:0000313" key="14">
    <source>
        <dbReference type="Proteomes" id="UP001498398"/>
    </source>
</evidence>
<evidence type="ECO:0000256" key="5">
    <source>
        <dbReference type="ARBA" id="ARBA00022692"/>
    </source>
</evidence>
<organism evidence="13 14">
    <name type="scientific">Marasmiellus scandens</name>
    <dbReference type="NCBI Taxonomy" id="2682957"/>
    <lineage>
        <taxon>Eukaryota</taxon>
        <taxon>Fungi</taxon>
        <taxon>Dikarya</taxon>
        <taxon>Basidiomycota</taxon>
        <taxon>Agaricomycotina</taxon>
        <taxon>Agaricomycetes</taxon>
        <taxon>Agaricomycetidae</taxon>
        <taxon>Agaricales</taxon>
        <taxon>Marasmiineae</taxon>
        <taxon>Omphalotaceae</taxon>
        <taxon>Marasmiellus</taxon>
    </lineage>
</organism>
<keyword evidence="4" id="KW-0349">Heme</keyword>
<dbReference type="SUPFAM" id="SSF48264">
    <property type="entry name" value="Cytochrome P450"/>
    <property type="match status" value="1"/>
</dbReference>